<reference evidence="1 2" key="1">
    <citation type="submission" date="2023-10" db="EMBL/GenBank/DDBJ databases">
        <title>Draft genome sequence of Xylaria bambusicola isolate GMP-LS, the root and basal stem rot pathogen of sugarcane in Indonesia.</title>
        <authorList>
            <person name="Selvaraj P."/>
            <person name="Muralishankar V."/>
            <person name="Muruganantham S."/>
            <person name="Sp S."/>
            <person name="Haryani S."/>
            <person name="Lau K.J.X."/>
            <person name="Naqvi N.I."/>
        </authorList>
    </citation>
    <scope>NUCLEOTIDE SEQUENCE [LARGE SCALE GENOMIC DNA]</scope>
    <source>
        <strain evidence="1">GMP-LS</strain>
    </source>
</reference>
<organism evidence="1 2">
    <name type="scientific">Xylaria bambusicola</name>
    <dbReference type="NCBI Taxonomy" id="326684"/>
    <lineage>
        <taxon>Eukaryota</taxon>
        <taxon>Fungi</taxon>
        <taxon>Dikarya</taxon>
        <taxon>Ascomycota</taxon>
        <taxon>Pezizomycotina</taxon>
        <taxon>Sordariomycetes</taxon>
        <taxon>Xylariomycetidae</taxon>
        <taxon>Xylariales</taxon>
        <taxon>Xylariaceae</taxon>
        <taxon>Xylaria</taxon>
    </lineage>
</organism>
<protein>
    <submittedName>
        <fullName evidence="1">Uncharacterized protein</fullName>
    </submittedName>
</protein>
<dbReference type="AlphaFoldDB" id="A0AAN7UHE7"/>
<sequence>MSESLDVDRRFERAVKVIMNQALVWPQSVTLENPIPEALWVENEAAFLHQGRGINAYIRGKVELSEVNFEPIILACSTMDTPICAIWDSHDPWWAESDTFLNISNERTDFVAADYLRALIPYQELSSKAVKNFEVPGANRVISISTELKECISNEGELCFIWHINALPQQRVGHEDRRVTISTQR</sequence>
<proteinExistence type="predicted"/>
<name>A0AAN7UHE7_9PEZI</name>
<evidence type="ECO:0000313" key="2">
    <source>
        <dbReference type="Proteomes" id="UP001305414"/>
    </source>
</evidence>
<dbReference type="EMBL" id="JAWHQM010000002">
    <property type="protein sequence ID" value="KAK5625831.1"/>
    <property type="molecule type" value="Genomic_DNA"/>
</dbReference>
<accession>A0AAN7UHE7</accession>
<gene>
    <name evidence="1" type="ORF">RRF57_001547</name>
</gene>
<keyword evidence="2" id="KW-1185">Reference proteome</keyword>
<comment type="caution">
    <text evidence="1">The sequence shown here is derived from an EMBL/GenBank/DDBJ whole genome shotgun (WGS) entry which is preliminary data.</text>
</comment>
<dbReference type="Proteomes" id="UP001305414">
    <property type="component" value="Unassembled WGS sequence"/>
</dbReference>
<evidence type="ECO:0000313" key="1">
    <source>
        <dbReference type="EMBL" id="KAK5625831.1"/>
    </source>
</evidence>